<dbReference type="CDD" id="cd23334">
    <property type="entry name" value="beta-trefoil_FSCN_rpt1"/>
    <property type="match status" value="1"/>
</dbReference>
<dbReference type="Proteomes" id="UP001626550">
    <property type="component" value="Unassembled WGS sequence"/>
</dbReference>
<dbReference type="PANTHER" id="PTHR10551">
    <property type="entry name" value="FASCIN"/>
    <property type="match status" value="1"/>
</dbReference>
<dbReference type="Gene3D" id="2.80.10.50">
    <property type="match status" value="3"/>
</dbReference>
<evidence type="ECO:0000256" key="5">
    <source>
        <dbReference type="ARBA" id="ARBA00023212"/>
    </source>
</evidence>
<reference evidence="7 8" key="1">
    <citation type="submission" date="2024-11" db="EMBL/GenBank/DDBJ databases">
        <title>Adaptive evolution of stress response genes in parasites aligns with host niche diversity.</title>
        <authorList>
            <person name="Hahn C."/>
            <person name="Resl P."/>
        </authorList>
    </citation>
    <scope>NUCLEOTIDE SEQUENCE [LARGE SCALE GENOMIC DNA]</scope>
    <source>
        <strain evidence="7">EGGRZ-B1_66</strain>
        <tissue evidence="7">Body</tissue>
    </source>
</reference>
<feature type="domain" description="Fascin-like" evidence="6">
    <location>
        <begin position="23"/>
        <end position="132"/>
    </location>
</feature>
<dbReference type="GO" id="GO:0003779">
    <property type="term" value="F:actin binding"/>
    <property type="evidence" value="ECO:0007669"/>
    <property type="project" value="UniProtKB-KW"/>
</dbReference>
<keyword evidence="8" id="KW-1185">Reference proteome</keyword>
<evidence type="ECO:0000256" key="1">
    <source>
        <dbReference type="ARBA" id="ARBA00004245"/>
    </source>
</evidence>
<keyword evidence="3" id="KW-0963">Cytoplasm</keyword>
<comment type="subcellular location">
    <subcellularLocation>
        <location evidence="1">Cytoplasm</location>
        <location evidence="1">Cytoskeleton</location>
    </subcellularLocation>
</comment>
<proteinExistence type="inferred from homology"/>
<evidence type="ECO:0000313" key="8">
    <source>
        <dbReference type="Proteomes" id="UP001626550"/>
    </source>
</evidence>
<name>A0ABD2Q4K0_9PLAT</name>
<evidence type="ECO:0000256" key="4">
    <source>
        <dbReference type="ARBA" id="ARBA00023203"/>
    </source>
</evidence>
<sequence>MDISEFNLTECCKVGLMHTASGRFLTIEVFNNDINVSGTTMRKRQVWTLLVNPALSSDTEIPVVYWLSPFGRLLSADKDGKVSCSTTQPTKDEEFILEFNPSGNGELALRSNVHGYYLNGNETQVSCFSKTVRWWVIRLANHPQINVKNLFRNRYAHLHGNKSELRCDLAQPWDQESVLRLVQLPLPTSGPVSKVHRYGQVAICTESGQLCDQGFQYLAPDGSLVDQVTDQCMFSLEIRPGAPTLFSFRHVESGAYLSAVGQGTLKTKSNQNASTRGKEEMFIIERAACQVAVLAYNDKFVSMKQGVEILANQRELNDTETFQLEYLGGSGLDVQKLLQTSLTKEVCEANNNNLTAADSLNGLAPKPGLANGTAMLVARKRDFYREKDTEFEMYCIISDWEKPGAFVLQSKGSKQTLTAKKLGAVSCTGGPTSLEEETPRKTDEFFRIYPFVNRNCLIVQAAITGGFLSRNPVQSKTKLVGVPLDCTGQVWEQFRVRHVPASGAIQLYANPKTGSQKKTYERWFLSESGLCLQPTEIALDQELEELEEAAEAGTEFVFYFLGEGRCFIRPVNCSFIAENSFCLLKAEPKGDVRLSQPGDITPNCVWEV</sequence>
<keyword evidence="5" id="KW-0206">Cytoskeleton</keyword>
<keyword evidence="4" id="KW-0009">Actin-binding</keyword>
<evidence type="ECO:0000259" key="6">
    <source>
        <dbReference type="Pfam" id="PF06268"/>
    </source>
</evidence>
<comment type="similarity">
    <text evidence="2">Belongs to the fascin family.</text>
</comment>
<evidence type="ECO:0000313" key="7">
    <source>
        <dbReference type="EMBL" id="KAL3314524.1"/>
    </source>
</evidence>
<dbReference type="AlphaFoldDB" id="A0ABD2Q4K0"/>
<gene>
    <name evidence="7" type="primary">FSCN1</name>
    <name evidence="7" type="ORF">Ciccas_006858</name>
</gene>
<dbReference type="EMBL" id="JBJKFK010000972">
    <property type="protein sequence ID" value="KAL3314524.1"/>
    <property type="molecule type" value="Genomic_DNA"/>
</dbReference>
<dbReference type="InterPro" id="IPR010431">
    <property type="entry name" value="Fascin"/>
</dbReference>
<dbReference type="InterPro" id="IPR008999">
    <property type="entry name" value="Actin-crosslinking"/>
</dbReference>
<dbReference type="PANTHER" id="PTHR10551:SF9">
    <property type="entry name" value="FASCIN-2"/>
    <property type="match status" value="1"/>
</dbReference>
<dbReference type="Pfam" id="PF06268">
    <property type="entry name" value="Fascin"/>
    <property type="match status" value="1"/>
</dbReference>
<comment type="caution">
    <text evidence="7">The sequence shown here is derived from an EMBL/GenBank/DDBJ whole genome shotgun (WGS) entry which is preliminary data.</text>
</comment>
<dbReference type="SUPFAM" id="SSF50405">
    <property type="entry name" value="Actin-crosslinking proteins"/>
    <property type="match status" value="3"/>
</dbReference>
<accession>A0ABD2Q4K0</accession>
<protein>
    <submittedName>
        <fullName evidence="7">Fascin</fullName>
    </submittedName>
</protein>
<dbReference type="CDD" id="cd23335">
    <property type="entry name" value="beta-trefoil_FSCN_rpt2"/>
    <property type="match status" value="1"/>
</dbReference>
<evidence type="ECO:0000256" key="3">
    <source>
        <dbReference type="ARBA" id="ARBA00022490"/>
    </source>
</evidence>
<organism evidence="7 8">
    <name type="scientific">Cichlidogyrus casuarinus</name>
    <dbReference type="NCBI Taxonomy" id="1844966"/>
    <lineage>
        <taxon>Eukaryota</taxon>
        <taxon>Metazoa</taxon>
        <taxon>Spiralia</taxon>
        <taxon>Lophotrochozoa</taxon>
        <taxon>Platyhelminthes</taxon>
        <taxon>Monogenea</taxon>
        <taxon>Monopisthocotylea</taxon>
        <taxon>Dactylogyridea</taxon>
        <taxon>Ancyrocephalidae</taxon>
        <taxon>Cichlidogyrus</taxon>
    </lineage>
</organism>
<evidence type="ECO:0000256" key="2">
    <source>
        <dbReference type="ARBA" id="ARBA00007415"/>
    </source>
</evidence>
<dbReference type="GO" id="GO:0005856">
    <property type="term" value="C:cytoskeleton"/>
    <property type="evidence" value="ECO:0007669"/>
    <property type="project" value="UniProtKB-SubCell"/>
</dbReference>
<dbReference type="InterPro" id="IPR022768">
    <property type="entry name" value="Fascin-like_dom"/>
</dbReference>